<evidence type="ECO:0000256" key="1">
    <source>
        <dbReference type="SAM" id="SignalP"/>
    </source>
</evidence>
<keyword evidence="1" id="KW-0732">Signal</keyword>
<sequence length="354" mass="39430">MIKSLYLLAALLLSMIADISAQSHVAKTGSFCRYAKNSLRNKNVYAEGHTQCPACDAEDAKEAAARKAEDKRRADVKAAEHAAMALAEKQAQETALKNKRAADKGVTELAVTMPANKANTVTPTKKAAVTTNGMVTGCLYDDAETDNHLVSSMIFDINQGERNNRVYKLYTDINYFVLNNKKILDNDAFKACIGARRPGLDPENRDKFPPGIGIAVLNETVDNHVISDLVDATGKRLLNDNNISTIVHFSGDYFILLEGKYFGRGPAPHASYDFPNGAIYNYKTKRRYELQPFKPANRRHVQVGWVVNGTYMDKKKLRDKSTYDAFFEVITGYDVSMIYYITKEGKLEADEISK</sequence>
<reference evidence="2 3" key="1">
    <citation type="submission" date="2020-01" db="EMBL/GenBank/DDBJ databases">
        <title>Complete genome sequence of Chitinophaga sp. H33E-04 isolated from quinoa roots.</title>
        <authorList>
            <person name="Weon H.-Y."/>
            <person name="Lee S.A."/>
        </authorList>
    </citation>
    <scope>NUCLEOTIDE SEQUENCE [LARGE SCALE GENOMIC DNA]</scope>
    <source>
        <strain evidence="2 3">H33E-04</strain>
    </source>
</reference>
<dbReference type="Proteomes" id="UP000476411">
    <property type="component" value="Chromosome"/>
</dbReference>
<evidence type="ECO:0000313" key="2">
    <source>
        <dbReference type="EMBL" id="QHS59140.1"/>
    </source>
</evidence>
<gene>
    <name evidence="2" type="ORF">GWR21_05895</name>
</gene>
<dbReference type="KEGG" id="chih:GWR21_05895"/>
<dbReference type="EMBL" id="CP048113">
    <property type="protein sequence ID" value="QHS59140.1"/>
    <property type="molecule type" value="Genomic_DNA"/>
</dbReference>
<name>A0A6B9ZA25_9BACT</name>
<dbReference type="RefSeq" id="WP_162330842.1">
    <property type="nucleotide sequence ID" value="NZ_CP048113.1"/>
</dbReference>
<feature type="signal peptide" evidence="1">
    <location>
        <begin position="1"/>
        <end position="21"/>
    </location>
</feature>
<proteinExistence type="predicted"/>
<keyword evidence="3" id="KW-1185">Reference proteome</keyword>
<dbReference type="AlphaFoldDB" id="A0A6B9ZA25"/>
<protein>
    <submittedName>
        <fullName evidence="2">Uncharacterized protein</fullName>
    </submittedName>
</protein>
<feature type="chain" id="PRO_5025526511" evidence="1">
    <location>
        <begin position="22"/>
        <end position="354"/>
    </location>
</feature>
<organism evidence="2 3">
    <name type="scientific">Chitinophaga agri</name>
    <dbReference type="NCBI Taxonomy" id="2703787"/>
    <lineage>
        <taxon>Bacteria</taxon>
        <taxon>Pseudomonadati</taxon>
        <taxon>Bacteroidota</taxon>
        <taxon>Chitinophagia</taxon>
        <taxon>Chitinophagales</taxon>
        <taxon>Chitinophagaceae</taxon>
        <taxon>Chitinophaga</taxon>
    </lineage>
</organism>
<evidence type="ECO:0000313" key="3">
    <source>
        <dbReference type="Proteomes" id="UP000476411"/>
    </source>
</evidence>
<accession>A0A6B9ZA25</accession>